<dbReference type="AlphaFoldDB" id="A0A8S9ZSK6"/>
<evidence type="ECO:0000256" key="1">
    <source>
        <dbReference type="ARBA" id="ARBA00023172"/>
    </source>
</evidence>
<dbReference type="GO" id="GO:0015074">
    <property type="term" value="P:DNA integration"/>
    <property type="evidence" value="ECO:0007669"/>
    <property type="project" value="InterPro"/>
</dbReference>
<protein>
    <submittedName>
        <fullName evidence="2">Uncharacterized protein</fullName>
    </submittedName>
</protein>
<evidence type="ECO:0000313" key="2">
    <source>
        <dbReference type="EMBL" id="KAF7636017.1"/>
    </source>
</evidence>
<dbReference type="Gene3D" id="1.10.443.10">
    <property type="entry name" value="Intergrase catalytic core"/>
    <property type="match status" value="1"/>
</dbReference>
<proteinExistence type="predicted"/>
<keyword evidence="3" id="KW-1185">Reference proteome</keyword>
<keyword evidence="1" id="KW-0233">DNA recombination</keyword>
<evidence type="ECO:0000313" key="3">
    <source>
        <dbReference type="Proteomes" id="UP000605970"/>
    </source>
</evidence>
<reference evidence="2" key="1">
    <citation type="journal article" date="2020" name="Ecol. Evol.">
        <title>Genome structure and content of the rice root-knot nematode (Meloidogyne graminicola).</title>
        <authorList>
            <person name="Phan N.T."/>
            <person name="Danchin E.G.J."/>
            <person name="Klopp C."/>
            <person name="Perfus-Barbeoch L."/>
            <person name="Kozlowski D.K."/>
            <person name="Koutsovoulos G.D."/>
            <person name="Lopez-Roques C."/>
            <person name="Bouchez O."/>
            <person name="Zahm M."/>
            <person name="Besnard G."/>
            <person name="Bellafiore S."/>
        </authorList>
    </citation>
    <scope>NUCLEOTIDE SEQUENCE</scope>
    <source>
        <strain evidence="2">VN-18</strain>
    </source>
</reference>
<dbReference type="InterPro" id="IPR011010">
    <property type="entry name" value="DNA_brk_join_enz"/>
</dbReference>
<comment type="caution">
    <text evidence="2">The sequence shown here is derived from an EMBL/GenBank/DDBJ whole genome shotgun (WGS) entry which is preliminary data.</text>
</comment>
<dbReference type="GO" id="GO:0006310">
    <property type="term" value="P:DNA recombination"/>
    <property type="evidence" value="ECO:0007669"/>
    <property type="project" value="UniProtKB-KW"/>
</dbReference>
<dbReference type="SUPFAM" id="SSF56349">
    <property type="entry name" value="DNA breaking-rejoining enzymes"/>
    <property type="match status" value="1"/>
</dbReference>
<dbReference type="GO" id="GO:0003677">
    <property type="term" value="F:DNA binding"/>
    <property type="evidence" value="ECO:0007669"/>
    <property type="project" value="InterPro"/>
</dbReference>
<name>A0A8S9ZSK6_9BILA</name>
<organism evidence="2 3">
    <name type="scientific">Meloidogyne graminicola</name>
    <dbReference type="NCBI Taxonomy" id="189291"/>
    <lineage>
        <taxon>Eukaryota</taxon>
        <taxon>Metazoa</taxon>
        <taxon>Ecdysozoa</taxon>
        <taxon>Nematoda</taxon>
        <taxon>Chromadorea</taxon>
        <taxon>Rhabditida</taxon>
        <taxon>Tylenchina</taxon>
        <taxon>Tylenchomorpha</taxon>
        <taxon>Tylenchoidea</taxon>
        <taxon>Meloidogynidae</taxon>
        <taxon>Meloidogyninae</taxon>
        <taxon>Meloidogyne</taxon>
    </lineage>
</organism>
<sequence length="182" mass="21493">MRFGQYMAKKDISTCELNSMCSANEYFIVSFDDHKNANKTMQFYIIDYNLKKDISQYLELRQQVRGKDYTNDDYLFTNQNDEQIKNLTRHVRRYFKRMDKPLTFPLHFLRKYAASAIKSVSDGVELSDSREHVASLMGQSVKTADKYYVFSTTKKLMQKCFDGYLLLEKIRSTCMKNLINVN</sequence>
<dbReference type="EMBL" id="JABEBT010000035">
    <property type="protein sequence ID" value="KAF7636017.1"/>
    <property type="molecule type" value="Genomic_DNA"/>
</dbReference>
<gene>
    <name evidence="2" type="ORF">Mgra_00004598</name>
</gene>
<dbReference type="InterPro" id="IPR013762">
    <property type="entry name" value="Integrase-like_cat_sf"/>
</dbReference>
<accession>A0A8S9ZSK6</accession>
<dbReference type="Proteomes" id="UP000605970">
    <property type="component" value="Unassembled WGS sequence"/>
</dbReference>